<feature type="compositionally biased region" description="Low complexity" evidence="1">
    <location>
        <begin position="10"/>
        <end position="19"/>
    </location>
</feature>
<evidence type="ECO:0000313" key="2">
    <source>
        <dbReference type="EMBL" id="KAK7394226.1"/>
    </source>
</evidence>
<accession>A0AAN9XJ70</accession>
<dbReference type="PANTHER" id="PTHR34958:SF1">
    <property type="entry name" value="ARMADILLO-LIKE HELICAL DOMAIN-CONTAINING PROTEIN"/>
    <property type="match status" value="1"/>
</dbReference>
<evidence type="ECO:0008006" key="4">
    <source>
        <dbReference type="Google" id="ProtNLM"/>
    </source>
</evidence>
<organism evidence="2 3">
    <name type="scientific">Psophocarpus tetragonolobus</name>
    <name type="common">Winged bean</name>
    <name type="synonym">Dolichos tetragonolobus</name>
    <dbReference type="NCBI Taxonomy" id="3891"/>
    <lineage>
        <taxon>Eukaryota</taxon>
        <taxon>Viridiplantae</taxon>
        <taxon>Streptophyta</taxon>
        <taxon>Embryophyta</taxon>
        <taxon>Tracheophyta</taxon>
        <taxon>Spermatophyta</taxon>
        <taxon>Magnoliopsida</taxon>
        <taxon>eudicotyledons</taxon>
        <taxon>Gunneridae</taxon>
        <taxon>Pentapetalae</taxon>
        <taxon>rosids</taxon>
        <taxon>fabids</taxon>
        <taxon>Fabales</taxon>
        <taxon>Fabaceae</taxon>
        <taxon>Papilionoideae</taxon>
        <taxon>50 kb inversion clade</taxon>
        <taxon>NPAAA clade</taxon>
        <taxon>indigoferoid/millettioid clade</taxon>
        <taxon>Phaseoleae</taxon>
        <taxon>Psophocarpus</taxon>
    </lineage>
</organism>
<dbReference type="SUPFAM" id="SSF48371">
    <property type="entry name" value="ARM repeat"/>
    <property type="match status" value="1"/>
</dbReference>
<dbReference type="PANTHER" id="PTHR34958">
    <property type="entry name" value="CONDITIONAL LOSS-OF-GROWTH 1"/>
    <property type="match status" value="1"/>
</dbReference>
<evidence type="ECO:0000256" key="1">
    <source>
        <dbReference type="SAM" id="MobiDB-lite"/>
    </source>
</evidence>
<name>A0AAN9XJ70_PSOTE</name>
<dbReference type="InterPro" id="IPR016024">
    <property type="entry name" value="ARM-type_fold"/>
</dbReference>
<feature type="region of interest" description="Disordered" evidence="1">
    <location>
        <begin position="1"/>
        <end position="21"/>
    </location>
</feature>
<sequence>MLIPNPIEPNPIMSSSFSPSRPPQQLITVSRLRSSAVKKLPEPLRRAVADCLSSPLSPSNEPSRTLQDYLKAPGTTDLAYNAILEHTIAERERSPAVVTRCVALLKRYLLRYKPSEETLLQIDRFCSTIIAECDINPTQPWSRVFIRQSGASITPTNTSPLPVSTFASEALLKSLSYVRSLVAQHIPKRLFQPASFAGPPSSGQSLPTLSSLLSKSFNSQLSPAASIPETQSSANVPETLEKDSSVLSVSRLSKIEKVDEMDELGFIAHDVLKWRWLEEPQSSSIGTDSDRAVSSQDMTAHSFLEIGAAALLVGDIESKMKGQPWKFFGTDDMPYLDQLLQSSPVTPITNSDSARPHLRAITASKRTKPGSRQIWEDFPVVTFRPRARQLFQYRHYSEQQPLRLNPTEVHDVIAAVCSEASSPNTNIIRASTRLTNNSGKPSTDVAVSVLIKLVIDMYVSDSHSAAPLVLSMLEEMLSSSKTAFRVRAFDLILNLGVHAHLLEPIITDDASTIEEEYSQESYYDIETQVMVQGNRKGSSFNKSDTGSAIDNFESWILNILYEILLLLVQSEEMDESVWASALSCLLYFVCDRGKIWRNRLLGLDIRVLKALVRISRENAWAELVHCKLISMLTNMFYEVPEVSESVPSKPKFLVDQFDLIGGVQFIFIEYSLANSREERKNLYSVLFDYILHQINETCIATGVNEYGDDEIQPVAALLAQTNAPEAFYISVKLGVEGIGEILRRSIASALSRYPNSERLNMLLEVVAEKFDAVISTFTHLDKEFSHMNQITKSLKFLENMEGVALRNGIGLQAKHSWSTLHSLLHSERISYRQNGYIWLGDLLIAEINGERDGNIWSSITYFQQKIAQAGTQDSLNTSDIPLPILLMCGLLKSKYNYIRWGFLFVLERLLMRCKFLLDEHEMQQSSSRDLGHGKKDWHLEKANSVIDIMSGALSLVFQINETDRINILKMCDILFSQLCLRVPPAAVLPYGDDVQHGRNLNHANISKRFDSDNHVVKQDTFHWDERKEEANRRSGYHNHYHLDHETASMAAHFQGRAIVPMQLIARVPAALLYWPLIQLAGAATDDIALGVAVGSKGRGNLPGATSDIRATLLLLLIGKCTADPIAFQEVGQEQFFRELLDDTDSRVAYYSSAFLLKRMMTEKPDKYQHMLQNLVVKAQQSNNEKLLENPYLQMCGIFQLANDLACHQVRDPSPSFSCFVEEIDTYLVLMFESRWISAGLIAGRLALHSYQNVCRTTYDCPTKSFDEGIMGCLLLEASKLLLLSVNMFCFSPFDPPLLRKL</sequence>
<reference evidence="2 3" key="1">
    <citation type="submission" date="2024-01" db="EMBL/GenBank/DDBJ databases">
        <title>The genomes of 5 underutilized Papilionoideae crops provide insights into root nodulation and disease resistanc.</title>
        <authorList>
            <person name="Jiang F."/>
        </authorList>
    </citation>
    <scope>NUCLEOTIDE SEQUENCE [LARGE SCALE GENOMIC DNA]</scope>
    <source>
        <strain evidence="2">DUOXIRENSHENG_FW03</strain>
        <tissue evidence="2">Leaves</tissue>
    </source>
</reference>
<dbReference type="Proteomes" id="UP001386955">
    <property type="component" value="Unassembled WGS sequence"/>
</dbReference>
<dbReference type="EMBL" id="JAYMYS010000004">
    <property type="protein sequence ID" value="KAK7394226.1"/>
    <property type="molecule type" value="Genomic_DNA"/>
</dbReference>
<comment type="caution">
    <text evidence="2">The sequence shown here is derived from an EMBL/GenBank/DDBJ whole genome shotgun (WGS) entry which is preliminary data.</text>
</comment>
<gene>
    <name evidence="2" type="ORF">VNO78_14748</name>
</gene>
<keyword evidence="3" id="KW-1185">Reference proteome</keyword>
<protein>
    <recommendedName>
        <fullName evidence="4">ARM repeat superfamily protein</fullName>
    </recommendedName>
</protein>
<evidence type="ECO:0000313" key="3">
    <source>
        <dbReference type="Proteomes" id="UP001386955"/>
    </source>
</evidence>
<proteinExistence type="predicted"/>